<feature type="compositionally biased region" description="Polar residues" evidence="8">
    <location>
        <begin position="99"/>
        <end position="113"/>
    </location>
</feature>
<dbReference type="Proteomes" id="UP000280834">
    <property type="component" value="Unassembled WGS sequence"/>
</dbReference>
<sequence>MVDTLTSTGSLTKTLSPQKRKAALNTATGELPKKAQRTVITDQQKEALKHVFERDQHPNQRTIEQLSQTLSLSTRTVSNWFHNYRTRQKASLRAENLLNGDNGQKRNSANGKNNSDRWKQDLAELMKLESKPYHWSPTMVSPGSNSNLARSTITKNSSLDKAIERIQKLNASKQL</sequence>
<dbReference type="Pfam" id="PF00046">
    <property type="entry name" value="Homeodomain"/>
    <property type="match status" value="1"/>
</dbReference>
<dbReference type="WBParaSite" id="BTMF_0001337801-mRNA-1">
    <property type="protein sequence ID" value="BTMF_0001337801-mRNA-1"/>
    <property type="gene ID" value="BTMF_0001337801"/>
</dbReference>
<dbReference type="PROSITE" id="PS50071">
    <property type="entry name" value="HOMEOBOX_2"/>
    <property type="match status" value="1"/>
</dbReference>
<dbReference type="InterPro" id="IPR001356">
    <property type="entry name" value="HD"/>
</dbReference>
<reference evidence="12" key="1">
    <citation type="submission" date="2017-02" db="UniProtKB">
        <authorList>
            <consortium name="WormBaseParasite"/>
        </authorList>
    </citation>
    <scope>IDENTIFICATION</scope>
</reference>
<feature type="domain" description="Homeobox" evidence="9">
    <location>
        <begin position="31"/>
        <end position="91"/>
    </location>
</feature>
<protein>
    <submittedName>
        <fullName evidence="12">Homeobox domain-containing protein</fullName>
    </submittedName>
</protein>
<keyword evidence="11" id="KW-1185">Reference proteome</keyword>
<evidence type="ECO:0000313" key="11">
    <source>
        <dbReference type="Proteomes" id="UP000280834"/>
    </source>
</evidence>
<dbReference type="GO" id="GO:0000977">
    <property type="term" value="F:RNA polymerase II transcription regulatory region sequence-specific DNA binding"/>
    <property type="evidence" value="ECO:0007669"/>
    <property type="project" value="TreeGrafter"/>
</dbReference>
<evidence type="ECO:0000313" key="12">
    <source>
        <dbReference type="WBParaSite" id="BTMF_0001337801-mRNA-1"/>
    </source>
</evidence>
<keyword evidence="5 6" id="KW-0539">Nucleus</keyword>
<feature type="region of interest" description="Disordered" evidence="8">
    <location>
        <begin position="1"/>
        <end position="34"/>
    </location>
</feature>
<comment type="subcellular location">
    <subcellularLocation>
        <location evidence="1 6 7">Nucleus</location>
    </subcellularLocation>
</comment>
<evidence type="ECO:0000256" key="5">
    <source>
        <dbReference type="ARBA" id="ARBA00023242"/>
    </source>
</evidence>
<evidence type="ECO:0000256" key="2">
    <source>
        <dbReference type="ARBA" id="ARBA00023054"/>
    </source>
</evidence>
<dbReference type="AlphaFoldDB" id="A0A0R3R054"/>
<dbReference type="GO" id="GO:0000981">
    <property type="term" value="F:DNA-binding transcription factor activity, RNA polymerase II-specific"/>
    <property type="evidence" value="ECO:0007669"/>
    <property type="project" value="InterPro"/>
</dbReference>
<dbReference type="PANTHER" id="PTHR14043">
    <property type="entry name" value="CCAAT DISPLACEMENT PROTEIN-RELATED"/>
    <property type="match status" value="1"/>
</dbReference>
<dbReference type="SMART" id="SM00389">
    <property type="entry name" value="HOX"/>
    <property type="match status" value="1"/>
</dbReference>
<dbReference type="EMBL" id="UZAG01018284">
    <property type="protein sequence ID" value="VDO38918.1"/>
    <property type="molecule type" value="Genomic_DNA"/>
</dbReference>
<evidence type="ECO:0000256" key="3">
    <source>
        <dbReference type="ARBA" id="ARBA00023125"/>
    </source>
</evidence>
<evidence type="ECO:0000256" key="8">
    <source>
        <dbReference type="SAM" id="MobiDB-lite"/>
    </source>
</evidence>
<dbReference type="STRING" id="42155.A0A0R3R054"/>
<dbReference type="InterPro" id="IPR017970">
    <property type="entry name" value="Homeobox_CS"/>
</dbReference>
<evidence type="ECO:0000259" key="9">
    <source>
        <dbReference type="PROSITE" id="PS50071"/>
    </source>
</evidence>
<dbReference type="GO" id="GO:0005634">
    <property type="term" value="C:nucleus"/>
    <property type="evidence" value="ECO:0007669"/>
    <property type="project" value="UniProtKB-SubCell"/>
</dbReference>
<feature type="compositionally biased region" description="Low complexity" evidence="8">
    <location>
        <begin position="1"/>
        <end position="16"/>
    </location>
</feature>
<evidence type="ECO:0000256" key="1">
    <source>
        <dbReference type="ARBA" id="ARBA00004123"/>
    </source>
</evidence>
<evidence type="ECO:0000256" key="7">
    <source>
        <dbReference type="RuleBase" id="RU000682"/>
    </source>
</evidence>
<dbReference type="SUPFAM" id="SSF46689">
    <property type="entry name" value="Homeodomain-like"/>
    <property type="match status" value="1"/>
</dbReference>
<organism evidence="12">
    <name type="scientific">Brugia timori</name>
    <dbReference type="NCBI Taxonomy" id="42155"/>
    <lineage>
        <taxon>Eukaryota</taxon>
        <taxon>Metazoa</taxon>
        <taxon>Ecdysozoa</taxon>
        <taxon>Nematoda</taxon>
        <taxon>Chromadorea</taxon>
        <taxon>Rhabditida</taxon>
        <taxon>Spirurina</taxon>
        <taxon>Spiruromorpha</taxon>
        <taxon>Filarioidea</taxon>
        <taxon>Onchocercidae</taxon>
        <taxon>Brugia</taxon>
    </lineage>
</organism>
<gene>
    <name evidence="10" type="ORF">BTMF_LOCUS11391</name>
</gene>
<feature type="DNA-binding region" description="Homeobox" evidence="6">
    <location>
        <begin position="33"/>
        <end position="92"/>
    </location>
</feature>
<dbReference type="PROSITE" id="PS00027">
    <property type="entry name" value="HOMEOBOX_1"/>
    <property type="match status" value="1"/>
</dbReference>
<dbReference type="PANTHER" id="PTHR14043:SF2">
    <property type="entry name" value="HOMEOBOX PROTEIN CUT"/>
    <property type="match status" value="1"/>
</dbReference>
<evidence type="ECO:0000256" key="4">
    <source>
        <dbReference type="ARBA" id="ARBA00023155"/>
    </source>
</evidence>
<keyword evidence="4 6" id="KW-0371">Homeobox</keyword>
<proteinExistence type="predicted"/>
<accession>A0A0R3R054</accession>
<evidence type="ECO:0000256" key="6">
    <source>
        <dbReference type="PROSITE-ProRule" id="PRU00108"/>
    </source>
</evidence>
<keyword evidence="2" id="KW-0175">Coiled coil</keyword>
<name>A0A0R3R054_9BILA</name>
<dbReference type="CDD" id="cd00086">
    <property type="entry name" value="homeodomain"/>
    <property type="match status" value="1"/>
</dbReference>
<feature type="region of interest" description="Disordered" evidence="8">
    <location>
        <begin position="96"/>
        <end position="117"/>
    </location>
</feature>
<dbReference type="InterPro" id="IPR009057">
    <property type="entry name" value="Homeodomain-like_sf"/>
</dbReference>
<keyword evidence="3 6" id="KW-0238">DNA-binding</keyword>
<evidence type="ECO:0000313" key="10">
    <source>
        <dbReference type="EMBL" id="VDO38918.1"/>
    </source>
</evidence>
<reference evidence="10 11" key="2">
    <citation type="submission" date="2018-11" db="EMBL/GenBank/DDBJ databases">
        <authorList>
            <consortium name="Pathogen Informatics"/>
        </authorList>
    </citation>
    <scope>NUCLEOTIDE SEQUENCE [LARGE SCALE GENOMIC DNA]</scope>
</reference>
<dbReference type="Gene3D" id="1.10.10.60">
    <property type="entry name" value="Homeodomain-like"/>
    <property type="match status" value="1"/>
</dbReference>